<comment type="function">
    <text evidence="10 11">3'-5' exonuclease.</text>
</comment>
<dbReference type="SUPFAM" id="SSF52540">
    <property type="entry name" value="P-loop containing nucleoside triphosphate hydrolases"/>
    <property type="match status" value="1"/>
</dbReference>
<dbReference type="GO" id="GO:0008408">
    <property type="term" value="F:3'-5' exonuclease activity"/>
    <property type="evidence" value="ECO:0007669"/>
    <property type="project" value="UniProtKB-UniRule"/>
</dbReference>
<dbReference type="GO" id="GO:0003887">
    <property type="term" value="F:DNA-directed DNA polymerase activity"/>
    <property type="evidence" value="ECO:0007669"/>
    <property type="project" value="UniProtKB-KW"/>
</dbReference>
<keyword evidence="8 10" id="KW-0067">ATP-binding</keyword>
<dbReference type="InterPro" id="IPR036397">
    <property type="entry name" value="RNaseH_sf"/>
</dbReference>
<evidence type="ECO:0000256" key="5">
    <source>
        <dbReference type="ARBA" id="ARBA00022741"/>
    </source>
</evidence>
<dbReference type="InterPro" id="IPR014013">
    <property type="entry name" value="Helic_SF1/SF2_ATP-bd_DinG/Rad3"/>
</dbReference>
<reference evidence="13 14" key="1">
    <citation type="submission" date="2015-03" db="EMBL/GenBank/DDBJ databases">
        <title>Complete genome sequence of Lactobacillus acetotolerans NBRC 13120.</title>
        <authorList>
            <person name="Toh H."/>
            <person name="Morita H."/>
            <person name="Fujita N."/>
        </authorList>
    </citation>
    <scope>NUCLEOTIDE SEQUENCE [LARGE SCALE GENOMIC DNA]</scope>
    <source>
        <strain evidence="13 14">NBRC 13120</strain>
    </source>
</reference>
<organism evidence="13 14">
    <name type="scientific">Lactobacillus acetotolerans</name>
    <dbReference type="NCBI Taxonomy" id="1600"/>
    <lineage>
        <taxon>Bacteria</taxon>
        <taxon>Bacillati</taxon>
        <taxon>Bacillota</taxon>
        <taxon>Bacilli</taxon>
        <taxon>Lactobacillales</taxon>
        <taxon>Lactobacillaceae</taxon>
        <taxon>Lactobacillus</taxon>
    </lineage>
</organism>
<dbReference type="SMART" id="SM00491">
    <property type="entry name" value="HELICc2"/>
    <property type="match status" value="1"/>
</dbReference>
<dbReference type="EMBL" id="AP014808">
    <property type="protein sequence ID" value="BAQ57265.1"/>
    <property type="molecule type" value="Genomic_DNA"/>
</dbReference>
<dbReference type="Pfam" id="PF13307">
    <property type="entry name" value="Helicase_C_2"/>
    <property type="match status" value="1"/>
</dbReference>
<keyword evidence="9" id="KW-0239">DNA-directed DNA polymerase</keyword>
<dbReference type="GO" id="GO:0003677">
    <property type="term" value="F:DNA binding"/>
    <property type="evidence" value="ECO:0007669"/>
    <property type="project" value="InterPro"/>
</dbReference>
<name>A0A0D6A485_9LACO</name>
<dbReference type="SUPFAM" id="SSF53098">
    <property type="entry name" value="Ribonuclease H-like"/>
    <property type="match status" value="1"/>
</dbReference>
<keyword evidence="6 10" id="KW-0378">Hydrolase</keyword>
<keyword evidence="14" id="KW-1185">Reference proteome</keyword>
<dbReference type="NCBIfam" id="TIGR00573">
    <property type="entry name" value="dnaq"/>
    <property type="match status" value="1"/>
</dbReference>
<dbReference type="PROSITE" id="PS51193">
    <property type="entry name" value="HELICASE_ATP_BIND_2"/>
    <property type="match status" value="1"/>
</dbReference>
<dbReference type="CDD" id="cd06127">
    <property type="entry name" value="DEDDh"/>
    <property type="match status" value="1"/>
</dbReference>
<dbReference type="InterPro" id="IPR006054">
    <property type="entry name" value="DnaQ"/>
</dbReference>
<dbReference type="InterPro" id="IPR014001">
    <property type="entry name" value="Helicase_ATP-bd"/>
</dbReference>
<dbReference type="InterPro" id="IPR013520">
    <property type="entry name" value="Ribonucl_H"/>
</dbReference>
<dbReference type="SMART" id="SM00487">
    <property type="entry name" value="DEXDc"/>
    <property type="match status" value="1"/>
</dbReference>
<dbReference type="PATRIC" id="fig|1600.4.peg.898"/>
<feature type="domain" description="Helicase ATP-binding" evidence="12">
    <location>
        <begin position="251"/>
        <end position="526"/>
    </location>
</feature>
<evidence type="ECO:0000256" key="7">
    <source>
        <dbReference type="ARBA" id="ARBA00022839"/>
    </source>
</evidence>
<keyword evidence="1" id="KW-0808">Transferase</keyword>
<dbReference type="Proteomes" id="UP000035709">
    <property type="component" value="Chromosome"/>
</dbReference>
<sequence>MTKAFAKDTFAVVDLETTGTQRENDNHIIQFGCAIIKNLKVVKTYSFMINPHRPIPLAVQNLTGIHNEDVKNKKDFTYYAPKIIKILKDTVFVAHNVNFDLPFLNYELMQHGYEALTNKAIDTVELAKVAFPTLPSYKLSDLTSQLKIKHLNPHKADSDAYGTAILLLKIIAKIERLPQATLNTLSSLAHGLIRDTSWVFTTIADSLRKQKRPLGGNYIQVRNIVLQKQKTDSHTFGKKGNNQFPVNDHVKRKLFKGKINYRGAQVDLINHIHKFVDNPDKRAMLVEAPNGTGKTFSYLFSYAYELYSSRKLVIATPTKVLQDQLLEQEIPQMLRITKLDLTAEVVKSSSHYLDLDGFVQSLFQGTPNKPTLVLQMQILVWLTETKTGDLDELQLTNYKAPLFSQISHPGDARVGSRFASVDFWNLARQKQEQADILVTNHAYLANHYTDTIWGQNPYLVIDEAHRFVDNVITSRNDSFRFESLWGVLSHLRNLLYYADDSVQNQFTNDVQLNFLLKKLDPGIIELIHSINELQKILYAQRNKAISRNMLANGNLLLSFQGKSLFPEGSPFMAKLTEFEHKLEQIRQETNQILFHLYQEKDNSLSSTDALLSDITEQIDHLDYYTEKGYQLSDLLGNRENFAKEGFILVITNPEDPLSTNLGWLMLDASNELKRIYSRFSHILFVSATLTSNNNFDYIIKQLNLSALKPVKYVGRGTFNIKQHLEVLSVKNMPDYDTEEYKQVLENILTNDLKGKHHILVLMTNLDKIRDIFVAIMNNPNLKDFEILAQGLLGSTKRMAKRFAIAKNAIILGADSFWEGIDFHKCGIDVVIVAKLPFESPDQPEVRLRQKRLEDNGINVFKTDTIPRAVIRFRQGMGRLIRGEEDHGQFVILDSRLWTKKYGQAFLNAIPVRTKKVSLKELKNKLENYDQRRHKTNN</sequence>
<evidence type="ECO:0000259" key="12">
    <source>
        <dbReference type="PROSITE" id="PS51193"/>
    </source>
</evidence>
<dbReference type="GO" id="GO:0005524">
    <property type="term" value="F:ATP binding"/>
    <property type="evidence" value="ECO:0007669"/>
    <property type="project" value="UniProtKB-UniRule"/>
</dbReference>
<keyword evidence="7 10" id="KW-0269">Exonuclease</keyword>
<feature type="binding site" evidence="10">
    <location>
        <begin position="288"/>
        <end position="295"/>
    </location>
    <ligand>
        <name>ATP</name>
        <dbReference type="ChEBI" id="CHEBI:30616"/>
    </ligand>
</feature>
<evidence type="ECO:0000256" key="8">
    <source>
        <dbReference type="ARBA" id="ARBA00022840"/>
    </source>
</evidence>
<dbReference type="KEGG" id="lae:LBAT_0876"/>
<dbReference type="PANTHER" id="PTHR11472">
    <property type="entry name" value="DNA REPAIR DEAD HELICASE RAD3/XP-D SUBFAMILY MEMBER"/>
    <property type="match status" value="1"/>
</dbReference>
<dbReference type="InterPro" id="IPR006310">
    <property type="entry name" value="DinG"/>
</dbReference>
<dbReference type="PANTHER" id="PTHR11472:SF34">
    <property type="entry name" value="REGULATOR OF TELOMERE ELONGATION HELICASE 1"/>
    <property type="match status" value="1"/>
</dbReference>
<evidence type="ECO:0000313" key="14">
    <source>
        <dbReference type="Proteomes" id="UP000035709"/>
    </source>
</evidence>
<dbReference type="FunFam" id="3.30.420.10:FF:000045">
    <property type="entry name" value="3'-5' exonuclease DinG"/>
    <property type="match status" value="1"/>
</dbReference>
<evidence type="ECO:0000256" key="9">
    <source>
        <dbReference type="ARBA" id="ARBA00022932"/>
    </source>
</evidence>
<dbReference type="NCBIfam" id="TIGR01407">
    <property type="entry name" value="dinG_rel"/>
    <property type="match status" value="1"/>
</dbReference>
<evidence type="ECO:0000313" key="13">
    <source>
        <dbReference type="EMBL" id="BAQ57265.1"/>
    </source>
</evidence>
<dbReference type="GO" id="GO:0006260">
    <property type="term" value="P:DNA replication"/>
    <property type="evidence" value="ECO:0007669"/>
    <property type="project" value="UniProtKB-KW"/>
</dbReference>
<dbReference type="EC" id="3.1.-.-" evidence="10 11"/>
<keyword evidence="3" id="KW-0235">DNA replication</keyword>
<dbReference type="SMART" id="SM00479">
    <property type="entry name" value="EXOIII"/>
    <property type="match status" value="1"/>
</dbReference>
<dbReference type="GO" id="GO:0003678">
    <property type="term" value="F:DNA helicase activity"/>
    <property type="evidence" value="ECO:0007669"/>
    <property type="project" value="TreeGrafter"/>
</dbReference>
<dbReference type="InterPro" id="IPR006555">
    <property type="entry name" value="ATP-dep_Helicase_C"/>
</dbReference>
<dbReference type="OrthoDB" id="9803913at2"/>
<dbReference type="InterPro" id="IPR045028">
    <property type="entry name" value="DinG/Rad3-like"/>
</dbReference>
<dbReference type="HAMAP" id="MF_02206">
    <property type="entry name" value="DinG_exonucl"/>
    <property type="match status" value="1"/>
</dbReference>
<keyword evidence="4 10" id="KW-0540">Nuclease</keyword>
<protein>
    <recommendedName>
        <fullName evidence="10 11">3'-5' exonuclease DinG</fullName>
        <ecNumber evidence="10 11">3.1.-.-</ecNumber>
    </recommendedName>
</protein>
<comment type="similarity">
    <text evidence="10 11">Belongs to the helicase family. DinG subfamily. Type 2 sub-subfamily.</text>
</comment>
<dbReference type="InterPro" id="IPR012337">
    <property type="entry name" value="RNaseH-like_sf"/>
</dbReference>
<gene>
    <name evidence="10 11" type="primary">dinG</name>
    <name evidence="13" type="ORF">LBAT_0876</name>
</gene>
<dbReference type="RefSeq" id="WP_060459458.1">
    <property type="nucleotide sequence ID" value="NZ_AP014808.1"/>
</dbReference>
<dbReference type="AlphaFoldDB" id="A0A0D6A485"/>
<dbReference type="InterPro" id="IPR027417">
    <property type="entry name" value="P-loop_NTPase"/>
</dbReference>
<evidence type="ECO:0000256" key="1">
    <source>
        <dbReference type="ARBA" id="ARBA00022679"/>
    </source>
</evidence>
<dbReference type="GO" id="GO:0016818">
    <property type="term" value="F:hydrolase activity, acting on acid anhydrides, in phosphorus-containing anhydrides"/>
    <property type="evidence" value="ECO:0007669"/>
    <property type="project" value="InterPro"/>
</dbReference>
<evidence type="ECO:0000256" key="2">
    <source>
        <dbReference type="ARBA" id="ARBA00022695"/>
    </source>
</evidence>
<evidence type="ECO:0000256" key="10">
    <source>
        <dbReference type="HAMAP-Rule" id="MF_02206"/>
    </source>
</evidence>
<accession>A0A0D6A485</accession>
<evidence type="ECO:0000256" key="11">
    <source>
        <dbReference type="RuleBase" id="RU364106"/>
    </source>
</evidence>
<evidence type="ECO:0000256" key="6">
    <source>
        <dbReference type="ARBA" id="ARBA00022801"/>
    </source>
</evidence>
<dbReference type="Gene3D" id="3.40.50.300">
    <property type="entry name" value="P-loop containing nucleotide triphosphate hydrolases"/>
    <property type="match status" value="2"/>
</dbReference>
<dbReference type="Gene3D" id="3.30.420.10">
    <property type="entry name" value="Ribonuclease H-like superfamily/Ribonuclease H"/>
    <property type="match status" value="1"/>
</dbReference>
<evidence type="ECO:0000256" key="3">
    <source>
        <dbReference type="ARBA" id="ARBA00022705"/>
    </source>
</evidence>
<evidence type="ECO:0000256" key="4">
    <source>
        <dbReference type="ARBA" id="ARBA00022722"/>
    </source>
</evidence>
<feature type="short sequence motif" description="DEAH box" evidence="10">
    <location>
        <begin position="462"/>
        <end position="465"/>
    </location>
</feature>
<dbReference type="STRING" id="1600.LBAT_0876"/>
<keyword evidence="2" id="KW-0548">Nucleotidyltransferase</keyword>
<keyword evidence="13" id="KW-0347">Helicase</keyword>
<proteinExistence type="inferred from homology"/>
<keyword evidence="5 10" id="KW-0547">Nucleotide-binding</keyword>
<dbReference type="Pfam" id="PF00929">
    <property type="entry name" value="RNase_T"/>
    <property type="match status" value="1"/>
</dbReference>